<gene>
    <name evidence="1" type="ORF">CEN44_28935</name>
</gene>
<protein>
    <submittedName>
        <fullName evidence="1">Uncharacterized protein</fullName>
    </submittedName>
</protein>
<sequence length="85" mass="9594">MSASVTNIIKTLLDYPTGNRTGRVYVHQPNLMVCFISSDRLQDPRLFQKVGDLTTRKPSKLTGLTTTSKTRFNEFKSLFELALAN</sequence>
<keyword evidence="2" id="KW-1185">Reference proteome</keyword>
<dbReference type="Proteomes" id="UP000235036">
    <property type="component" value="Unassembled WGS sequence"/>
</dbReference>
<proteinExistence type="predicted"/>
<name>A0A2N6JUG9_FISMU</name>
<organism evidence="1 2">
    <name type="scientific">Fischerella muscicola CCMEE 5323</name>
    <dbReference type="NCBI Taxonomy" id="2019572"/>
    <lineage>
        <taxon>Bacteria</taxon>
        <taxon>Bacillati</taxon>
        <taxon>Cyanobacteriota</taxon>
        <taxon>Cyanophyceae</taxon>
        <taxon>Nostocales</taxon>
        <taxon>Hapalosiphonaceae</taxon>
        <taxon>Fischerella</taxon>
    </lineage>
</organism>
<evidence type="ECO:0000313" key="1">
    <source>
        <dbReference type="EMBL" id="PLZ81061.1"/>
    </source>
</evidence>
<accession>A0A2N6JUG9</accession>
<dbReference type="AlphaFoldDB" id="A0A2N6JUG9"/>
<evidence type="ECO:0000313" key="2">
    <source>
        <dbReference type="Proteomes" id="UP000235036"/>
    </source>
</evidence>
<reference evidence="1 2" key="1">
    <citation type="submission" date="2017-08" db="EMBL/GenBank/DDBJ databases">
        <title>Genomes of Fischerella (Mastigocladus) sp. strains.</title>
        <authorList>
            <person name="Miller S.R."/>
        </authorList>
    </citation>
    <scope>NUCLEOTIDE SEQUENCE [LARGE SCALE GENOMIC DNA]</scope>
    <source>
        <strain evidence="1 2">CCMEE 5323</strain>
    </source>
</reference>
<dbReference type="EMBL" id="NRQW01000728">
    <property type="protein sequence ID" value="PLZ81061.1"/>
    <property type="molecule type" value="Genomic_DNA"/>
</dbReference>
<comment type="caution">
    <text evidence="1">The sequence shown here is derived from an EMBL/GenBank/DDBJ whole genome shotgun (WGS) entry which is preliminary data.</text>
</comment>